<evidence type="ECO:0000313" key="1">
    <source>
        <dbReference type="EMBL" id="KAJ8639397.1"/>
    </source>
</evidence>
<sequence length="251" mass="28126">MAAAKQMSLTLLVDKERKRVIYAESGKDFVETLLSFLTMPLGTAIKLSGKQSNMGSLTMLYQSLEDLDLELLNTKSCKDMLLLPRSSAEKLYENLHLTVNIGAINPTQYYACPYWKSGNQEHRLVSTVENARCRCRETMRINITEKKRPDVDANGEDGVFIKGKMRFMVRDDLQASVVSSAASFALLRELGISDASMVEQRNVNVGEEEAISLLGASLISNSVLSDVFYPKKPRQMKTKPKRRILSAHDLI</sequence>
<protein>
    <submittedName>
        <fullName evidence="1">Uncharacterized protein</fullName>
    </submittedName>
</protein>
<dbReference type="EMBL" id="CM056813">
    <property type="protein sequence ID" value="KAJ8639397.1"/>
    <property type="molecule type" value="Genomic_DNA"/>
</dbReference>
<keyword evidence="2" id="KW-1185">Reference proteome</keyword>
<comment type="caution">
    <text evidence="1">The sequence shown here is derived from an EMBL/GenBank/DDBJ whole genome shotgun (WGS) entry which is preliminary data.</text>
</comment>
<organism evidence="1 2">
    <name type="scientific">Persea americana</name>
    <name type="common">Avocado</name>
    <dbReference type="NCBI Taxonomy" id="3435"/>
    <lineage>
        <taxon>Eukaryota</taxon>
        <taxon>Viridiplantae</taxon>
        <taxon>Streptophyta</taxon>
        <taxon>Embryophyta</taxon>
        <taxon>Tracheophyta</taxon>
        <taxon>Spermatophyta</taxon>
        <taxon>Magnoliopsida</taxon>
        <taxon>Magnoliidae</taxon>
        <taxon>Laurales</taxon>
        <taxon>Lauraceae</taxon>
        <taxon>Persea</taxon>
    </lineage>
</organism>
<proteinExistence type="predicted"/>
<accession>A0ACC2M134</accession>
<name>A0ACC2M134_PERAE</name>
<dbReference type="Proteomes" id="UP001234297">
    <property type="component" value="Chromosome 5"/>
</dbReference>
<gene>
    <name evidence="1" type="ORF">MRB53_016091</name>
</gene>
<evidence type="ECO:0000313" key="2">
    <source>
        <dbReference type="Proteomes" id="UP001234297"/>
    </source>
</evidence>
<reference evidence="1 2" key="1">
    <citation type="journal article" date="2022" name="Hortic Res">
        <title>A haplotype resolved chromosomal level avocado genome allows analysis of novel avocado genes.</title>
        <authorList>
            <person name="Nath O."/>
            <person name="Fletcher S.J."/>
            <person name="Hayward A."/>
            <person name="Shaw L.M."/>
            <person name="Masouleh A.K."/>
            <person name="Furtado A."/>
            <person name="Henry R.J."/>
            <person name="Mitter N."/>
        </authorList>
    </citation>
    <scope>NUCLEOTIDE SEQUENCE [LARGE SCALE GENOMIC DNA]</scope>
    <source>
        <strain evidence="2">cv. Hass</strain>
    </source>
</reference>